<reference evidence="6" key="1">
    <citation type="journal article" date="2014" name="J. Gen. Virol.">
        <title>Faecal virome of cats in an animal shelter.</title>
        <authorList>
            <person name="Zhang W."/>
            <person name="Li L."/>
            <person name="Deng X."/>
            <person name="Kapusinszky B."/>
            <person name="Pesavento P.A."/>
            <person name="Delwart E."/>
        </authorList>
    </citation>
    <scope>NUCLEOTIDE SEQUENCE</scope>
</reference>
<dbReference type="InterPro" id="IPR001788">
    <property type="entry name" value="RNA-dep_RNA_pol_alsuvir"/>
</dbReference>
<evidence type="ECO:0000256" key="3">
    <source>
        <dbReference type="ARBA" id="ARBA00022695"/>
    </source>
</evidence>
<feature type="non-terminal residue" evidence="6">
    <location>
        <position position="1"/>
    </location>
</feature>
<organism evidence="6">
    <name type="scientific">Fesavirus 2</name>
    <dbReference type="NCBI Taxonomy" id="1530451"/>
    <lineage>
        <taxon>Viruses</taxon>
        <taxon>Riboviria</taxon>
        <taxon>Orthornavirae</taxon>
        <taxon>Kitrinoviricota</taxon>
        <taxon>Alsuviricetes</taxon>
        <taxon>Hepelivirales</taxon>
        <taxon>Hepeviridae</taxon>
    </lineage>
</organism>
<keyword evidence="3" id="KW-0548">Nucleotidyltransferase</keyword>
<keyword evidence="2" id="KW-0808">Transferase</keyword>
<feature type="domain" description="RdRp catalytic" evidence="5">
    <location>
        <begin position="22"/>
        <end position="134"/>
    </location>
</feature>
<dbReference type="EMBL" id="KM017737">
    <property type="protein sequence ID" value="AII82235.1"/>
    <property type="molecule type" value="Genomic_RNA"/>
</dbReference>
<dbReference type="Pfam" id="PF00978">
    <property type="entry name" value="RdRP_2"/>
    <property type="match status" value="1"/>
</dbReference>
<name>A0A076K057_9VIRU</name>
<evidence type="ECO:0000256" key="4">
    <source>
        <dbReference type="ARBA" id="ARBA00022953"/>
    </source>
</evidence>
<evidence type="ECO:0000259" key="5">
    <source>
        <dbReference type="PROSITE" id="PS50507"/>
    </source>
</evidence>
<dbReference type="GO" id="GO:0003723">
    <property type="term" value="F:RNA binding"/>
    <property type="evidence" value="ECO:0007669"/>
    <property type="project" value="InterPro"/>
</dbReference>
<accession>A0A076K057</accession>
<evidence type="ECO:0000313" key="6">
    <source>
        <dbReference type="EMBL" id="AII82235.1"/>
    </source>
</evidence>
<keyword evidence="1 6" id="KW-0696">RNA-directed RNA polymerase</keyword>
<dbReference type="SUPFAM" id="SSF56672">
    <property type="entry name" value="DNA/RNA polymerases"/>
    <property type="match status" value="1"/>
</dbReference>
<dbReference type="GO" id="GO:0006351">
    <property type="term" value="P:DNA-templated transcription"/>
    <property type="evidence" value="ECO:0007669"/>
    <property type="project" value="InterPro"/>
</dbReference>
<dbReference type="InterPro" id="IPR007094">
    <property type="entry name" value="RNA-dir_pol_PSvirus"/>
</dbReference>
<evidence type="ECO:0000256" key="2">
    <source>
        <dbReference type="ARBA" id="ARBA00022679"/>
    </source>
</evidence>
<keyword evidence="4" id="KW-0693">Viral RNA replication</keyword>
<proteinExistence type="predicted"/>
<feature type="non-terminal residue" evidence="6">
    <location>
        <position position="313"/>
    </location>
</feature>
<protein>
    <submittedName>
        <fullName evidence="6">RNA-dependent RNA polymerase</fullName>
    </submittedName>
</protein>
<dbReference type="InterPro" id="IPR043502">
    <property type="entry name" value="DNA/RNA_pol_sf"/>
</dbReference>
<dbReference type="PROSITE" id="PS50507">
    <property type="entry name" value="RDRP_SSRNA_POS"/>
    <property type="match status" value="1"/>
</dbReference>
<sequence>LVKVPGELLGRIQSLISQWHPTQYFAADATEFDSSQNYTALLFLSKFINYLLGLTNSKLVNNFICMNQVANLVGPKFTTRVCYNRHSGEPFTIFCNTLFNMGLAATFLEGRIDFVGFKGDDMIIAGDVKRVDHNDLIGRSVFLEWKVDKKMPNEFVGVVMGENHCCFDVVKRYRKIVAKRLTNPEHVIAYRRAIDDYLQLVGTKAQAQMNSELISRYYTERGELISPELVYAHYGALKYIVNMRLTRFSVSKTFITACLVTTTRPTFSPKLTESHHSGALRSSSNCTVAELSSPGTPVIKVLETEHRVSRMFT</sequence>
<evidence type="ECO:0000256" key="1">
    <source>
        <dbReference type="ARBA" id="ARBA00022484"/>
    </source>
</evidence>
<dbReference type="GO" id="GO:0003968">
    <property type="term" value="F:RNA-directed RNA polymerase activity"/>
    <property type="evidence" value="ECO:0007669"/>
    <property type="project" value="UniProtKB-KW"/>
</dbReference>
<dbReference type="GO" id="GO:0039694">
    <property type="term" value="P:viral RNA genome replication"/>
    <property type="evidence" value="ECO:0007669"/>
    <property type="project" value="InterPro"/>
</dbReference>